<dbReference type="RefSeq" id="WP_131892489.1">
    <property type="nucleotide sequence ID" value="NZ_SMKZ01000006.1"/>
</dbReference>
<sequence length="92" mass="10423">MIVTHTDEAARRRHGRHARLPPVSASFDNHFLFSTEGFLFWRRDRSAVSPIITSADRPFFRHAGSLAGTTIHLSINTAAIGDHLAGMQWWLR</sequence>
<gene>
    <name evidence="1" type="ORF">E1269_06245</name>
</gene>
<organism evidence="1 2">
    <name type="scientific">Jiangella asiatica</name>
    <dbReference type="NCBI Taxonomy" id="2530372"/>
    <lineage>
        <taxon>Bacteria</taxon>
        <taxon>Bacillati</taxon>
        <taxon>Actinomycetota</taxon>
        <taxon>Actinomycetes</taxon>
        <taxon>Jiangellales</taxon>
        <taxon>Jiangellaceae</taxon>
        <taxon>Jiangella</taxon>
    </lineage>
</organism>
<evidence type="ECO:0000313" key="2">
    <source>
        <dbReference type="Proteomes" id="UP000294739"/>
    </source>
</evidence>
<accession>A0A4R5DLR6</accession>
<keyword evidence="2" id="KW-1185">Reference proteome</keyword>
<reference evidence="1 2" key="1">
    <citation type="submission" date="2019-03" db="EMBL/GenBank/DDBJ databases">
        <title>Draft genome sequences of novel Actinobacteria.</title>
        <authorList>
            <person name="Sahin N."/>
            <person name="Ay H."/>
            <person name="Saygin H."/>
        </authorList>
    </citation>
    <scope>NUCLEOTIDE SEQUENCE [LARGE SCALE GENOMIC DNA]</scope>
    <source>
        <strain evidence="1 2">5K138</strain>
    </source>
</reference>
<dbReference type="EMBL" id="SMKZ01000006">
    <property type="protein sequence ID" value="TDE12994.1"/>
    <property type="molecule type" value="Genomic_DNA"/>
</dbReference>
<dbReference type="AlphaFoldDB" id="A0A4R5DLR6"/>
<dbReference type="InParanoid" id="A0A4R5DLR6"/>
<protein>
    <submittedName>
        <fullName evidence="1">Uncharacterized protein</fullName>
    </submittedName>
</protein>
<name>A0A4R5DLR6_9ACTN</name>
<proteinExistence type="predicted"/>
<evidence type="ECO:0000313" key="1">
    <source>
        <dbReference type="EMBL" id="TDE12994.1"/>
    </source>
</evidence>
<comment type="caution">
    <text evidence="1">The sequence shown here is derived from an EMBL/GenBank/DDBJ whole genome shotgun (WGS) entry which is preliminary data.</text>
</comment>
<dbReference type="OrthoDB" id="4516163at2"/>
<dbReference type="Proteomes" id="UP000294739">
    <property type="component" value="Unassembled WGS sequence"/>
</dbReference>